<dbReference type="EMBL" id="CP063406">
    <property type="protein sequence ID" value="QSZ30975.1"/>
    <property type="molecule type" value="Genomic_DNA"/>
</dbReference>
<name>A0A8A3NZ86_9HELO</name>
<proteinExistence type="predicted"/>
<feature type="signal peptide" evidence="2">
    <location>
        <begin position="1"/>
        <end position="20"/>
    </location>
</feature>
<evidence type="ECO:0000256" key="1">
    <source>
        <dbReference type="SAM" id="MobiDB-lite"/>
    </source>
</evidence>
<feature type="chain" id="PRO_5032325658" evidence="2">
    <location>
        <begin position="21"/>
        <end position="132"/>
    </location>
</feature>
<feature type="compositionally biased region" description="Basic residues" evidence="1">
    <location>
        <begin position="32"/>
        <end position="41"/>
    </location>
</feature>
<dbReference type="AlphaFoldDB" id="A0A8A3NZ86"/>
<dbReference type="OrthoDB" id="3560541at2759"/>
<feature type="region of interest" description="Disordered" evidence="1">
    <location>
        <begin position="30"/>
        <end position="61"/>
    </location>
</feature>
<reference evidence="3" key="1">
    <citation type="submission" date="2020-10" db="EMBL/GenBank/DDBJ databases">
        <title>Genome Sequence of Monilinia vaccinii-corymbosi Sheds Light on Mummy Berry Disease Infection of Blueberry and Mating Type.</title>
        <authorList>
            <person name="Yow A.G."/>
            <person name="Zhang Y."/>
            <person name="Bansal K."/>
            <person name="Eacker S.M."/>
            <person name="Sullivan S."/>
            <person name="Liachko I."/>
            <person name="Cubeta M.A."/>
            <person name="Rollins J.A."/>
            <person name="Ashrafi H."/>
        </authorList>
    </citation>
    <scope>NUCLEOTIDE SEQUENCE</scope>
    <source>
        <strain evidence="3">RL-1</strain>
    </source>
</reference>
<evidence type="ECO:0000313" key="4">
    <source>
        <dbReference type="Proteomes" id="UP000672032"/>
    </source>
</evidence>
<protein>
    <submittedName>
        <fullName evidence="3">Uncharacterized protein</fullName>
    </submittedName>
</protein>
<accession>A0A8A3NZ86</accession>
<evidence type="ECO:0000256" key="2">
    <source>
        <dbReference type="SAM" id="SignalP"/>
    </source>
</evidence>
<keyword evidence="4" id="KW-1185">Reference proteome</keyword>
<sequence>MQFYGLKALMLSLFVAFVCAYYDGPITTTRHSTSHHTRTISHPRGSNATSTRAYNQTSTVPAPTGTGCGVGNLYKTQTITPTVTPTTHRTGPAPTAQPTGDGPMVFLGAAPSVQAGSVCAMGLFAVAMAALL</sequence>
<evidence type="ECO:0000313" key="3">
    <source>
        <dbReference type="EMBL" id="QSZ30975.1"/>
    </source>
</evidence>
<gene>
    <name evidence="3" type="ORF">DSL72_000535</name>
</gene>
<keyword evidence="2" id="KW-0732">Signal</keyword>
<organism evidence="3 4">
    <name type="scientific">Monilinia vaccinii-corymbosi</name>
    <dbReference type="NCBI Taxonomy" id="61207"/>
    <lineage>
        <taxon>Eukaryota</taxon>
        <taxon>Fungi</taxon>
        <taxon>Dikarya</taxon>
        <taxon>Ascomycota</taxon>
        <taxon>Pezizomycotina</taxon>
        <taxon>Leotiomycetes</taxon>
        <taxon>Helotiales</taxon>
        <taxon>Sclerotiniaceae</taxon>
        <taxon>Monilinia</taxon>
    </lineage>
</organism>
<dbReference type="Proteomes" id="UP000672032">
    <property type="component" value="Chromosome 2"/>
</dbReference>
<feature type="compositionally biased region" description="Polar residues" evidence="1">
    <location>
        <begin position="44"/>
        <end position="61"/>
    </location>
</feature>